<feature type="region of interest" description="Disordered" evidence="1">
    <location>
        <begin position="1"/>
        <end position="25"/>
    </location>
</feature>
<organism evidence="3 4">
    <name type="scientific">Euzebya pacifica</name>
    <dbReference type="NCBI Taxonomy" id="1608957"/>
    <lineage>
        <taxon>Bacteria</taxon>
        <taxon>Bacillati</taxon>
        <taxon>Actinomycetota</taxon>
        <taxon>Nitriliruptoria</taxon>
        <taxon>Euzebyales</taxon>
    </lineage>
</organism>
<dbReference type="EMBL" id="CP031165">
    <property type="protein sequence ID" value="AXV07844.1"/>
    <property type="molecule type" value="Genomic_DNA"/>
</dbReference>
<dbReference type="SUPFAM" id="SSF53474">
    <property type="entry name" value="alpha/beta-Hydrolases"/>
    <property type="match status" value="1"/>
</dbReference>
<name>A0A346Y047_9ACTN</name>
<dbReference type="Gene3D" id="3.40.50.1820">
    <property type="entry name" value="alpha/beta hydrolase"/>
    <property type="match status" value="1"/>
</dbReference>
<keyword evidence="4" id="KW-1185">Reference proteome</keyword>
<evidence type="ECO:0000313" key="3">
    <source>
        <dbReference type="EMBL" id="AXV07844.1"/>
    </source>
</evidence>
<reference evidence="3 4" key="1">
    <citation type="submission" date="2018-09" db="EMBL/GenBank/DDBJ databases">
        <title>Complete genome sequence of Euzebya sp. DY32-46 isolated from seawater of Pacific Ocean.</title>
        <authorList>
            <person name="Xu L."/>
            <person name="Wu Y.-H."/>
            <person name="Xu X.-W."/>
        </authorList>
    </citation>
    <scope>NUCLEOTIDE SEQUENCE [LARGE SCALE GENOMIC DNA]</scope>
    <source>
        <strain evidence="3 4">DY32-46</strain>
    </source>
</reference>
<dbReference type="KEGG" id="euz:DVS28_a3168"/>
<gene>
    <name evidence="3" type="ORF">DVS28_a3168</name>
</gene>
<dbReference type="InterPro" id="IPR002925">
    <property type="entry name" value="Dienelactn_hydro"/>
</dbReference>
<keyword evidence="3" id="KW-0378">Hydrolase</keyword>
<dbReference type="PANTHER" id="PTHR46623">
    <property type="entry name" value="CARBOXYMETHYLENEBUTENOLIDASE-RELATED"/>
    <property type="match status" value="1"/>
</dbReference>
<dbReference type="Proteomes" id="UP000264006">
    <property type="component" value="Chromosome"/>
</dbReference>
<dbReference type="RefSeq" id="WP_114592275.1">
    <property type="nucleotide sequence ID" value="NZ_CP031165.1"/>
</dbReference>
<feature type="domain" description="Dienelactone hydrolase" evidence="2">
    <location>
        <begin position="21"/>
        <end position="229"/>
    </location>
</feature>
<protein>
    <submittedName>
        <fullName evidence="3">Dienelactone hydrolase family</fullName>
    </submittedName>
</protein>
<dbReference type="GO" id="GO:0016787">
    <property type="term" value="F:hydrolase activity"/>
    <property type="evidence" value="ECO:0007669"/>
    <property type="project" value="UniProtKB-KW"/>
</dbReference>
<sequence>MADRTPHQNVTFPSNGHEAHGYLTTPDNGSGPGLIVIQEWWGLTDHIADVCDRFARQGYVALAPDLYGGSITHDADEAGQMMQDLPEDRAATDLAGAVDHLLSLDAVTSERVGVVGFCMGGGFVIQLAAQQGDRIGAAVPFYGVLQSEPDFSAITAPVLGHYAETDDFAPPTKALEMGQAIRDAGGSAAINVYGGTNHAFFNDENRLGTHEPDAAAVAWARTLSFLSTHLGHQD</sequence>
<dbReference type="AlphaFoldDB" id="A0A346Y047"/>
<dbReference type="PANTHER" id="PTHR46623:SF6">
    <property type="entry name" value="ALPHA_BETA-HYDROLASES SUPERFAMILY PROTEIN"/>
    <property type="match status" value="1"/>
</dbReference>
<accession>A0A346Y047</accession>
<evidence type="ECO:0000256" key="1">
    <source>
        <dbReference type="SAM" id="MobiDB-lite"/>
    </source>
</evidence>
<dbReference type="InterPro" id="IPR051049">
    <property type="entry name" value="Dienelactone_hydrolase-like"/>
</dbReference>
<dbReference type="InterPro" id="IPR029058">
    <property type="entry name" value="AB_hydrolase_fold"/>
</dbReference>
<dbReference type="OrthoDB" id="188362at2"/>
<evidence type="ECO:0000259" key="2">
    <source>
        <dbReference type="Pfam" id="PF01738"/>
    </source>
</evidence>
<evidence type="ECO:0000313" key="4">
    <source>
        <dbReference type="Proteomes" id="UP000264006"/>
    </source>
</evidence>
<proteinExistence type="predicted"/>
<dbReference type="Pfam" id="PF01738">
    <property type="entry name" value="DLH"/>
    <property type="match status" value="1"/>
</dbReference>